<dbReference type="AlphaFoldDB" id="A0A151JRF9"/>
<feature type="region of interest" description="Disordered" evidence="1">
    <location>
        <begin position="1"/>
        <end position="47"/>
    </location>
</feature>
<proteinExistence type="predicted"/>
<gene>
    <name evidence="2" type="ORF">ALC57_00579</name>
</gene>
<protein>
    <submittedName>
        <fullName evidence="2">Uncharacterized protein</fullName>
    </submittedName>
</protein>
<organism evidence="2 3">
    <name type="scientific">Trachymyrmex cornetzi</name>
    <dbReference type="NCBI Taxonomy" id="471704"/>
    <lineage>
        <taxon>Eukaryota</taxon>
        <taxon>Metazoa</taxon>
        <taxon>Ecdysozoa</taxon>
        <taxon>Arthropoda</taxon>
        <taxon>Hexapoda</taxon>
        <taxon>Insecta</taxon>
        <taxon>Pterygota</taxon>
        <taxon>Neoptera</taxon>
        <taxon>Endopterygota</taxon>
        <taxon>Hymenoptera</taxon>
        <taxon>Apocrita</taxon>
        <taxon>Aculeata</taxon>
        <taxon>Formicoidea</taxon>
        <taxon>Formicidae</taxon>
        <taxon>Myrmicinae</taxon>
        <taxon>Trachymyrmex</taxon>
    </lineage>
</organism>
<keyword evidence="3" id="KW-1185">Reference proteome</keyword>
<evidence type="ECO:0000313" key="2">
    <source>
        <dbReference type="EMBL" id="KYN29963.1"/>
    </source>
</evidence>
<dbReference type="Proteomes" id="UP000078492">
    <property type="component" value="Unassembled WGS sequence"/>
</dbReference>
<reference evidence="2 3" key="1">
    <citation type="submission" date="2015-09" db="EMBL/GenBank/DDBJ databases">
        <title>Trachymyrmex cornetzi WGS genome.</title>
        <authorList>
            <person name="Nygaard S."/>
            <person name="Hu H."/>
            <person name="Boomsma J."/>
            <person name="Zhang G."/>
        </authorList>
    </citation>
    <scope>NUCLEOTIDE SEQUENCE [LARGE SCALE GENOMIC DNA]</scope>
    <source>
        <strain evidence="2">Tcor2-1</strain>
        <tissue evidence="2">Whole body</tissue>
    </source>
</reference>
<feature type="compositionally biased region" description="Polar residues" evidence="1">
    <location>
        <begin position="28"/>
        <end position="47"/>
    </location>
</feature>
<dbReference type="EMBL" id="KQ978590">
    <property type="protein sequence ID" value="KYN29963.1"/>
    <property type="molecule type" value="Genomic_DNA"/>
</dbReference>
<evidence type="ECO:0000313" key="3">
    <source>
        <dbReference type="Proteomes" id="UP000078492"/>
    </source>
</evidence>
<sequence length="207" mass="23856">MTETFFWGEEEEPKRKRKRPSALHDNPIQASTPVKSTLNRSKTVPSTLNEMSEIIQPRELSYDHTPSVEEIFEVADEPLVTSIRHLLQTSESQEKLQTNYGPFRTEIYKSGPERHLMVFLGKEVESEERIHMAKTCFETTNDSTKNKDKKKAKSYRDQDIVTAAGLLTMKETSPPKCLFCEERYDSLHCGKARSISRYSRPVLTQVL</sequence>
<accession>A0A151JRF9</accession>
<evidence type="ECO:0000256" key="1">
    <source>
        <dbReference type="SAM" id="MobiDB-lite"/>
    </source>
</evidence>
<name>A0A151JRF9_9HYME</name>